<gene>
    <name evidence="3" type="ORF">CLV48_10975</name>
</gene>
<dbReference type="InterPro" id="IPR025277">
    <property type="entry name" value="Apiosidase-like_cat_dom"/>
</dbReference>
<dbReference type="PANTHER" id="PTHR37836">
    <property type="entry name" value="LMO1036 PROTEIN"/>
    <property type="match status" value="1"/>
</dbReference>
<feature type="domain" description="Apiosidase-like catalytic" evidence="2">
    <location>
        <begin position="29"/>
        <end position="357"/>
    </location>
</feature>
<protein>
    <submittedName>
        <fullName evidence="3">Collagenase-like protein with putative collagen-binding domain</fullName>
    </submittedName>
</protein>
<dbReference type="Proteomes" id="UP000240708">
    <property type="component" value="Unassembled WGS sequence"/>
</dbReference>
<dbReference type="Pfam" id="PF13204">
    <property type="entry name" value="Apiosidase"/>
    <property type="match status" value="1"/>
</dbReference>
<dbReference type="SUPFAM" id="SSF51445">
    <property type="entry name" value="(Trans)glycosidases"/>
    <property type="match status" value="1"/>
</dbReference>
<dbReference type="OrthoDB" id="59486at2"/>
<dbReference type="AlphaFoldDB" id="A0A2P8DZF6"/>
<dbReference type="Pfam" id="PF12904">
    <property type="entry name" value="Collagen_bind_2"/>
    <property type="match status" value="1"/>
</dbReference>
<proteinExistence type="predicted"/>
<feature type="domain" description="Putative collagen-binding" evidence="1">
    <location>
        <begin position="360"/>
        <end position="451"/>
    </location>
</feature>
<evidence type="ECO:0000259" key="1">
    <source>
        <dbReference type="Pfam" id="PF12904"/>
    </source>
</evidence>
<dbReference type="InterPro" id="IPR024749">
    <property type="entry name" value="Collagen-bd_put"/>
</dbReference>
<dbReference type="Gene3D" id="3.20.20.80">
    <property type="entry name" value="Glycosidases"/>
    <property type="match status" value="1"/>
</dbReference>
<evidence type="ECO:0000259" key="2">
    <source>
        <dbReference type="Pfam" id="PF13204"/>
    </source>
</evidence>
<organism evidence="3 4">
    <name type="scientific">Cecembia rubra</name>
    <dbReference type="NCBI Taxonomy" id="1485585"/>
    <lineage>
        <taxon>Bacteria</taxon>
        <taxon>Pseudomonadati</taxon>
        <taxon>Bacteroidota</taxon>
        <taxon>Cytophagia</taxon>
        <taxon>Cytophagales</taxon>
        <taxon>Cyclobacteriaceae</taxon>
        <taxon>Cecembia</taxon>
    </lineage>
</organism>
<name>A0A2P8DZF6_9BACT</name>
<accession>A0A2P8DZF6</accession>
<dbReference type="InterPro" id="IPR017853">
    <property type="entry name" value="GH"/>
</dbReference>
<evidence type="ECO:0000313" key="4">
    <source>
        <dbReference type="Proteomes" id="UP000240708"/>
    </source>
</evidence>
<dbReference type="RefSeq" id="WP_106568163.1">
    <property type="nucleotide sequence ID" value="NZ_PYGF01000009.1"/>
</dbReference>
<keyword evidence="4" id="KW-1185">Reference proteome</keyword>
<dbReference type="PANTHER" id="PTHR37836:SF3">
    <property type="entry name" value="ENDOGLUCANASE"/>
    <property type="match status" value="1"/>
</dbReference>
<dbReference type="EMBL" id="PYGF01000009">
    <property type="protein sequence ID" value="PSL02606.1"/>
    <property type="molecule type" value="Genomic_DNA"/>
</dbReference>
<comment type="caution">
    <text evidence="3">The sequence shown here is derived from an EMBL/GenBank/DDBJ whole genome shotgun (WGS) entry which is preliminary data.</text>
</comment>
<reference evidence="3 4" key="1">
    <citation type="submission" date="2018-03" db="EMBL/GenBank/DDBJ databases">
        <title>Genomic Encyclopedia of Archaeal and Bacterial Type Strains, Phase II (KMG-II): from individual species to whole genera.</title>
        <authorList>
            <person name="Goeker M."/>
        </authorList>
    </citation>
    <scope>NUCLEOTIDE SEQUENCE [LARGE SCALE GENOMIC DNA]</scope>
    <source>
        <strain evidence="3 4">DSM 28057</strain>
    </source>
</reference>
<sequence>MDKFIISFFLLILISYPSTGQVEGPIRISDNQRYFQNPDGTPFFWMADTAWELFHRTTREEAKYYLETRAMQGFNVVQAVALAELDGLNTPNSYGNTPFLSLNPFEYNEKYWEYIDEIIDLAEEKGIHIALLPTWGDKLFKNTWGEGPEIFNEKNAYQFGNWLGKRLANKKNLIWVIGGDRNPRKDSNDKEIWNLMAKGIKDTAKPDNPILMTFHPQPNWPAGSSTWFHEERWLDFNMQQTGHCPNQPTFRIIEHDYQLLPLKPTLDGEPLYEEHPNCFNAKELGYSNPDDIRRIMYWNVFAGAAGQTYGCHAVWQMFTLERKPINGPLKPWQVSLDLPMANQVKHLKKLMLSQSYFTRIPDFSIVLDQQEDDENFVIATRDLNHTFLMVYFPTGKSVNLDLSSFSEIMQAKWFDPRTGVSFDYSGTPLRNENKRINPPSSGKGNDWVLVVSRQ</sequence>
<evidence type="ECO:0000313" key="3">
    <source>
        <dbReference type="EMBL" id="PSL02606.1"/>
    </source>
</evidence>